<dbReference type="GO" id="GO:0004177">
    <property type="term" value="F:aminopeptidase activity"/>
    <property type="evidence" value="ECO:0007669"/>
    <property type="project" value="UniProtKB-KW"/>
</dbReference>
<evidence type="ECO:0000259" key="1">
    <source>
        <dbReference type="Pfam" id="PF00326"/>
    </source>
</evidence>
<dbReference type="Proteomes" id="UP000785200">
    <property type="component" value="Unassembled WGS sequence"/>
</dbReference>
<sequence length="669" mass="73726">MAFKPQVEPYGTWESPISADLVSGKSVSFAEVHTFSMSNCPLSSQMKPKAGSVYLIEGRPAENGRCCIVERQGDEWIDILPPQYNARTRVHEYGGGACLACPDGSLIFSDFKTNGVFRLNAADDVQPIVDASETLRFADFDVHPRHDNLILAVQEDHSGGTIETVENRIVLINSDDKSTRVIRQGADFYWAPKFNHDGSRICWIQWNHPDMPFTGCELYVADWKNGSISNAKYVAGKAGEESVGQPKWHEDGTLFFSSDRTGFAQLYRLAFPSFEVRPMILAGWEDADITAKGPFVVLGSNTYIILNSKQLVVTATKLATDSLLLVDIETSNSVELPLGLVNIPMNSIRRISDTKFVILGSEYISPSALYSVDVTKPSEKLLLKSSTTIPLSPSIYSIAKHVTFPRSQGKETGGVAHAIVTPPHNPSYVPVPGSKPPVIVSIHGGPTSHTTPGLDLTTQYWTSRGYAYVHVNYVGSSGYGREYRQALNYFWGIKDVEDSASCVAYLAEAGLVDGKKAGIVGGSAGGYTVLQSLVNFPKLWAGGNSLYGIGNLKTLSTDTHKYESHYLYRLIFPDDTTEEEKEKVYRDRSPCLHADKIESPLLLLQGADDRVVPLPQSEEMERVMKKGGKDVKLVVFEGEGHGFRAEKNLKASLLEEEKLWRRTLLGLKE</sequence>
<dbReference type="InterPro" id="IPR001375">
    <property type="entry name" value="Peptidase_S9_cat"/>
</dbReference>
<feature type="domain" description="Peptidase S9 prolyl oligopeptidase catalytic" evidence="1">
    <location>
        <begin position="454"/>
        <end position="659"/>
    </location>
</feature>
<dbReference type="PANTHER" id="PTHR43056:SF5">
    <property type="entry name" value="PEPTIDASE S9 PROLYL OLIGOPEPTIDASE CATALYTIC DOMAIN-CONTAINING PROTEIN"/>
    <property type="match status" value="1"/>
</dbReference>
<gene>
    <name evidence="2" type="ORF">D0Z07_4063</name>
</gene>
<accession>A0A9P7AY58</accession>
<dbReference type="Pfam" id="PF00326">
    <property type="entry name" value="Peptidase_S9"/>
    <property type="match status" value="1"/>
</dbReference>
<dbReference type="GO" id="GO:0006508">
    <property type="term" value="P:proteolysis"/>
    <property type="evidence" value="ECO:0007669"/>
    <property type="project" value="InterPro"/>
</dbReference>
<keyword evidence="2" id="KW-0031">Aminopeptidase</keyword>
<protein>
    <submittedName>
        <fullName evidence="2">Dipeptidyl aminopeptidase BIII</fullName>
    </submittedName>
</protein>
<dbReference type="GO" id="GO:0008236">
    <property type="term" value="F:serine-type peptidase activity"/>
    <property type="evidence" value="ECO:0007669"/>
    <property type="project" value="InterPro"/>
</dbReference>
<evidence type="ECO:0000313" key="3">
    <source>
        <dbReference type="Proteomes" id="UP000785200"/>
    </source>
</evidence>
<dbReference type="AlphaFoldDB" id="A0A9P7AY58"/>
<dbReference type="SUPFAM" id="SSF82171">
    <property type="entry name" value="DPP6 N-terminal domain-like"/>
    <property type="match status" value="1"/>
</dbReference>
<name>A0A9P7AY58_9HELO</name>
<dbReference type="EMBL" id="VNKQ01000007">
    <property type="protein sequence ID" value="KAG0649649.1"/>
    <property type="molecule type" value="Genomic_DNA"/>
</dbReference>
<dbReference type="OrthoDB" id="43744at2759"/>
<dbReference type="Gene3D" id="2.120.10.30">
    <property type="entry name" value="TolB, C-terminal domain"/>
    <property type="match status" value="1"/>
</dbReference>
<keyword evidence="3" id="KW-1185">Reference proteome</keyword>
<proteinExistence type="predicted"/>
<evidence type="ECO:0000313" key="2">
    <source>
        <dbReference type="EMBL" id="KAG0649649.1"/>
    </source>
</evidence>
<dbReference type="Gene3D" id="3.40.50.1820">
    <property type="entry name" value="alpha/beta hydrolase"/>
    <property type="match status" value="1"/>
</dbReference>
<dbReference type="PANTHER" id="PTHR43056">
    <property type="entry name" value="PEPTIDASE S9 PROLYL OLIGOPEPTIDASE"/>
    <property type="match status" value="1"/>
</dbReference>
<dbReference type="InterPro" id="IPR011042">
    <property type="entry name" value="6-blade_b-propeller_TolB-like"/>
</dbReference>
<keyword evidence="2" id="KW-0645">Protease</keyword>
<comment type="caution">
    <text evidence="2">The sequence shown here is derived from an EMBL/GenBank/DDBJ whole genome shotgun (WGS) entry which is preliminary data.</text>
</comment>
<dbReference type="SUPFAM" id="SSF53474">
    <property type="entry name" value="alpha/beta-Hydrolases"/>
    <property type="match status" value="1"/>
</dbReference>
<reference evidence="2" key="1">
    <citation type="submission" date="2019-07" db="EMBL/GenBank/DDBJ databases">
        <title>Hyphodiscus hymeniophilus genome sequencing and assembly.</title>
        <authorList>
            <person name="Kramer G."/>
            <person name="Nodwell J."/>
        </authorList>
    </citation>
    <scope>NUCLEOTIDE SEQUENCE</scope>
    <source>
        <strain evidence="2">ATCC 34498</strain>
    </source>
</reference>
<keyword evidence="2" id="KW-0378">Hydrolase</keyword>
<dbReference type="InterPro" id="IPR050585">
    <property type="entry name" value="Xaa-Pro_dipeptidyl-ppase/CocE"/>
</dbReference>
<organism evidence="2 3">
    <name type="scientific">Hyphodiscus hymeniophilus</name>
    <dbReference type="NCBI Taxonomy" id="353542"/>
    <lineage>
        <taxon>Eukaryota</taxon>
        <taxon>Fungi</taxon>
        <taxon>Dikarya</taxon>
        <taxon>Ascomycota</taxon>
        <taxon>Pezizomycotina</taxon>
        <taxon>Leotiomycetes</taxon>
        <taxon>Helotiales</taxon>
        <taxon>Hyphodiscaceae</taxon>
        <taxon>Hyphodiscus</taxon>
    </lineage>
</organism>
<dbReference type="InterPro" id="IPR029058">
    <property type="entry name" value="AB_hydrolase_fold"/>
</dbReference>